<evidence type="ECO:0000313" key="4">
    <source>
        <dbReference type="Proteomes" id="UP000789706"/>
    </source>
</evidence>
<sequence>MEDICGKLDQILEEYLNLISEYQGQWKQYSKEAESGFFQLAHSKYIMGHSRLSQDQYDGRMQANTQVLISPNTDSKTNKDSWIQFTLMSGHLDDSMNAENNMSSSSLRRRATHEFEKKEKSDMENNEKPLIKRRTTDPLNWFGVLVPPSLRESQRHFKQGLTSIINIINLRNEIINKEAEYQVLKKEKKKLIEINKKEQELKKEKEKLIEINKKEQELKKEKEKLIETNKKELDDNNIK</sequence>
<feature type="region of interest" description="Disordered" evidence="2">
    <location>
        <begin position="220"/>
        <end position="239"/>
    </location>
</feature>
<dbReference type="OrthoDB" id="408631at2759"/>
<feature type="compositionally biased region" description="Low complexity" evidence="2">
    <location>
        <begin position="96"/>
        <end position="106"/>
    </location>
</feature>
<dbReference type="Pfam" id="PF21730">
    <property type="entry name" value="Vma22_CCDC115"/>
    <property type="match status" value="1"/>
</dbReference>
<organism evidence="3 4">
    <name type="scientific">Diversispora eburnea</name>
    <dbReference type="NCBI Taxonomy" id="1213867"/>
    <lineage>
        <taxon>Eukaryota</taxon>
        <taxon>Fungi</taxon>
        <taxon>Fungi incertae sedis</taxon>
        <taxon>Mucoromycota</taxon>
        <taxon>Glomeromycotina</taxon>
        <taxon>Glomeromycetes</taxon>
        <taxon>Diversisporales</taxon>
        <taxon>Diversisporaceae</taxon>
        <taxon>Diversispora</taxon>
    </lineage>
</organism>
<feature type="region of interest" description="Disordered" evidence="2">
    <location>
        <begin position="96"/>
        <end position="126"/>
    </location>
</feature>
<protein>
    <recommendedName>
        <fullName evidence="1">Vacuolar ATPase assembly protein VMA22</fullName>
    </recommendedName>
</protein>
<reference evidence="3" key="1">
    <citation type="submission" date="2021-06" db="EMBL/GenBank/DDBJ databases">
        <authorList>
            <person name="Kallberg Y."/>
            <person name="Tangrot J."/>
            <person name="Rosling A."/>
        </authorList>
    </citation>
    <scope>NUCLEOTIDE SEQUENCE</scope>
    <source>
        <strain evidence="3">AZ414A</strain>
    </source>
</reference>
<dbReference type="GO" id="GO:0070072">
    <property type="term" value="P:vacuolar proton-transporting V-type ATPase complex assembly"/>
    <property type="evidence" value="ECO:0007669"/>
    <property type="project" value="InterPro"/>
</dbReference>
<keyword evidence="4" id="KW-1185">Reference proteome</keyword>
<dbReference type="GO" id="GO:0051082">
    <property type="term" value="F:unfolded protein binding"/>
    <property type="evidence" value="ECO:0007669"/>
    <property type="project" value="TreeGrafter"/>
</dbReference>
<evidence type="ECO:0000256" key="1">
    <source>
        <dbReference type="ARBA" id="ARBA00093634"/>
    </source>
</evidence>
<gene>
    <name evidence="3" type="ORF">DEBURN_LOCUS1460</name>
</gene>
<proteinExistence type="predicted"/>
<dbReference type="InterPro" id="IPR040357">
    <property type="entry name" value="Vma22/CCDC115"/>
</dbReference>
<dbReference type="PANTHER" id="PTHR31996:SF2">
    <property type="entry name" value="COILED-COIL DOMAIN-CONTAINING PROTEIN 115"/>
    <property type="match status" value="1"/>
</dbReference>
<dbReference type="AlphaFoldDB" id="A0A9N8V7R9"/>
<feature type="compositionally biased region" description="Basic and acidic residues" evidence="2">
    <location>
        <begin position="112"/>
        <end position="126"/>
    </location>
</feature>
<comment type="caution">
    <text evidence="3">The sequence shown here is derived from an EMBL/GenBank/DDBJ whole genome shotgun (WGS) entry which is preliminary data.</text>
</comment>
<accession>A0A9N8V7R9</accession>
<name>A0A9N8V7R9_9GLOM</name>
<evidence type="ECO:0000313" key="3">
    <source>
        <dbReference type="EMBL" id="CAG8441245.1"/>
    </source>
</evidence>
<dbReference type="EMBL" id="CAJVPK010000064">
    <property type="protein sequence ID" value="CAG8441245.1"/>
    <property type="molecule type" value="Genomic_DNA"/>
</dbReference>
<dbReference type="Proteomes" id="UP000789706">
    <property type="component" value="Unassembled WGS sequence"/>
</dbReference>
<dbReference type="PANTHER" id="PTHR31996">
    <property type="entry name" value="COILED-COIL DOMAIN-CONTAINING PROTEIN 115"/>
    <property type="match status" value="1"/>
</dbReference>
<dbReference type="GO" id="GO:1990871">
    <property type="term" value="C:Vma12-Vma22 assembly complex"/>
    <property type="evidence" value="ECO:0007669"/>
    <property type="project" value="TreeGrafter"/>
</dbReference>
<evidence type="ECO:0000256" key="2">
    <source>
        <dbReference type="SAM" id="MobiDB-lite"/>
    </source>
</evidence>